<dbReference type="AlphaFoldDB" id="T1GWE2"/>
<dbReference type="InterPro" id="IPR002018">
    <property type="entry name" value="CarbesteraseB"/>
</dbReference>
<dbReference type="InterPro" id="IPR029058">
    <property type="entry name" value="AB_hydrolase_fold"/>
</dbReference>
<dbReference type="STRING" id="36166.T1GWE2"/>
<dbReference type="SUPFAM" id="SSF53474">
    <property type="entry name" value="alpha/beta-Hydrolases"/>
    <property type="match status" value="1"/>
</dbReference>
<keyword evidence="4" id="KW-1185">Reference proteome</keyword>
<evidence type="ECO:0000259" key="2">
    <source>
        <dbReference type="Pfam" id="PF00135"/>
    </source>
</evidence>
<dbReference type="Proteomes" id="UP000015102">
    <property type="component" value="Unassembled WGS sequence"/>
</dbReference>
<keyword evidence="1" id="KW-0325">Glycoprotein</keyword>
<feature type="domain" description="Carboxylesterase type B" evidence="2">
    <location>
        <begin position="10"/>
        <end position="136"/>
    </location>
</feature>
<proteinExistence type="predicted"/>
<dbReference type="Pfam" id="PF00135">
    <property type="entry name" value="COesterase"/>
    <property type="match status" value="1"/>
</dbReference>
<evidence type="ECO:0000256" key="1">
    <source>
        <dbReference type="ARBA" id="ARBA00023180"/>
    </source>
</evidence>
<sequence length="154" mass="17905">MDEFLEIRLSQKSAPTYVYIYDHKGYGSLTEAVGGGDFFYGVCHADELQLLYPIGSVLYPTGVPSERDILMRDSFIDMWVNFATYGNPTPSGSKLPKWNETKGYPWNYATIGSTDNDKWFILKNEENYVRDRFNFWKSLKPHLHNKETINRDEL</sequence>
<dbReference type="Gene3D" id="3.40.50.1820">
    <property type="entry name" value="alpha/beta hydrolase"/>
    <property type="match status" value="1"/>
</dbReference>
<dbReference type="EMBL" id="CAQQ02159861">
    <property type="status" value="NOT_ANNOTATED_CDS"/>
    <property type="molecule type" value="Genomic_DNA"/>
</dbReference>
<dbReference type="HOGENOM" id="CLU_1706293_0_0_1"/>
<protein>
    <recommendedName>
        <fullName evidence="2">Carboxylesterase type B domain-containing protein</fullName>
    </recommendedName>
</protein>
<dbReference type="InterPro" id="IPR050309">
    <property type="entry name" value="Type-B_Carboxylest/Lipase"/>
</dbReference>
<reference evidence="4" key="1">
    <citation type="submission" date="2013-02" db="EMBL/GenBank/DDBJ databases">
        <authorList>
            <person name="Hughes D."/>
        </authorList>
    </citation>
    <scope>NUCLEOTIDE SEQUENCE</scope>
    <source>
        <strain>Durham</strain>
        <strain evidence="4">NC isolate 2 -- Noor lab</strain>
    </source>
</reference>
<evidence type="ECO:0000313" key="4">
    <source>
        <dbReference type="Proteomes" id="UP000015102"/>
    </source>
</evidence>
<name>T1GWE2_MEGSC</name>
<dbReference type="PANTHER" id="PTHR11559">
    <property type="entry name" value="CARBOXYLESTERASE"/>
    <property type="match status" value="1"/>
</dbReference>
<evidence type="ECO:0000313" key="3">
    <source>
        <dbReference type="EnsemblMetazoa" id="MESCA008116-PA"/>
    </source>
</evidence>
<accession>T1GWE2</accession>
<reference evidence="3" key="2">
    <citation type="submission" date="2015-06" db="UniProtKB">
        <authorList>
            <consortium name="EnsemblMetazoa"/>
        </authorList>
    </citation>
    <scope>IDENTIFICATION</scope>
</reference>
<organism evidence="3 4">
    <name type="scientific">Megaselia scalaris</name>
    <name type="common">Humpbacked fly</name>
    <name type="synonym">Phora scalaris</name>
    <dbReference type="NCBI Taxonomy" id="36166"/>
    <lineage>
        <taxon>Eukaryota</taxon>
        <taxon>Metazoa</taxon>
        <taxon>Ecdysozoa</taxon>
        <taxon>Arthropoda</taxon>
        <taxon>Hexapoda</taxon>
        <taxon>Insecta</taxon>
        <taxon>Pterygota</taxon>
        <taxon>Neoptera</taxon>
        <taxon>Endopterygota</taxon>
        <taxon>Diptera</taxon>
        <taxon>Brachycera</taxon>
        <taxon>Muscomorpha</taxon>
        <taxon>Platypezoidea</taxon>
        <taxon>Phoridae</taxon>
        <taxon>Megaseliini</taxon>
        <taxon>Megaselia</taxon>
    </lineage>
</organism>
<dbReference type="EnsemblMetazoa" id="MESCA008116-RA">
    <property type="protein sequence ID" value="MESCA008116-PA"/>
    <property type="gene ID" value="MESCA008116"/>
</dbReference>